<reference evidence="2 3" key="1">
    <citation type="journal article" date="2013" name="BMC Microbiol.">
        <title>Identification of the type II cytochrome c maturation pathway in anammox bacteria by comparative genomics.</title>
        <authorList>
            <person name="Ferousi C."/>
            <person name="Speth D.R."/>
            <person name="Reimann J."/>
            <person name="Op den Camp H.J."/>
            <person name="Allen J.W."/>
            <person name="Keltjens J.T."/>
            <person name="Jetten M.S."/>
        </authorList>
    </citation>
    <scope>NUCLEOTIDE SEQUENCE [LARGE SCALE GENOMIC DNA]</scope>
    <source>
        <strain evidence="2">RU1</strain>
    </source>
</reference>
<dbReference type="CDD" id="cd06587">
    <property type="entry name" value="VOC"/>
    <property type="match status" value="1"/>
</dbReference>
<accession>A0A0M2V2Z4</accession>
<dbReference type="Proteomes" id="UP000034954">
    <property type="component" value="Unassembled WGS sequence"/>
</dbReference>
<proteinExistence type="predicted"/>
<dbReference type="AlphaFoldDB" id="A0A0M2V2Z4"/>
<dbReference type="Pfam" id="PF00903">
    <property type="entry name" value="Glyoxalase"/>
    <property type="match status" value="1"/>
</dbReference>
<evidence type="ECO:0000259" key="1">
    <source>
        <dbReference type="PROSITE" id="PS51819"/>
    </source>
</evidence>
<evidence type="ECO:0000313" key="2">
    <source>
        <dbReference type="EMBL" id="KKO21054.1"/>
    </source>
</evidence>
<gene>
    <name evidence="2" type="ORF">BROFUL_00210</name>
</gene>
<dbReference type="EMBL" id="LAQJ01000026">
    <property type="protein sequence ID" value="KKO21054.1"/>
    <property type="molecule type" value="Genomic_DNA"/>
</dbReference>
<sequence length="119" mass="13804">MKKAVRVINTIVYCRRWQETVSFYRHRLGFPVTFENDWFVEFEVTAHVRISIANDQRATVKSSAGQGLTLAFQVEQADEMWQVLKARGIEVGNIKDHPWGGRAFFLFDPEGNRLEVWSA</sequence>
<feature type="domain" description="VOC" evidence="1">
    <location>
        <begin position="6"/>
        <end position="119"/>
    </location>
</feature>
<protein>
    <submittedName>
        <fullName evidence="2">Glyoxalase-like domain protein</fullName>
    </submittedName>
</protein>
<evidence type="ECO:0000313" key="3">
    <source>
        <dbReference type="Proteomes" id="UP000034954"/>
    </source>
</evidence>
<dbReference type="InterPro" id="IPR004360">
    <property type="entry name" value="Glyas_Fos-R_dOase_dom"/>
</dbReference>
<keyword evidence="3" id="KW-1185">Reference proteome</keyword>
<dbReference type="InterPro" id="IPR029068">
    <property type="entry name" value="Glyas_Bleomycin-R_OHBP_Dase"/>
</dbReference>
<dbReference type="SUPFAM" id="SSF54593">
    <property type="entry name" value="Glyoxalase/Bleomycin resistance protein/Dihydroxybiphenyl dioxygenase"/>
    <property type="match status" value="1"/>
</dbReference>
<organism evidence="2 3">
    <name type="scientific">Candidatus Brocadia fulgida</name>
    <dbReference type="NCBI Taxonomy" id="380242"/>
    <lineage>
        <taxon>Bacteria</taxon>
        <taxon>Pseudomonadati</taxon>
        <taxon>Planctomycetota</taxon>
        <taxon>Candidatus Brocadiia</taxon>
        <taxon>Candidatus Brocadiales</taxon>
        <taxon>Candidatus Brocadiaceae</taxon>
        <taxon>Candidatus Brocadia</taxon>
    </lineage>
</organism>
<dbReference type="PROSITE" id="PS51819">
    <property type="entry name" value="VOC"/>
    <property type="match status" value="1"/>
</dbReference>
<dbReference type="Gene3D" id="3.10.180.10">
    <property type="entry name" value="2,3-Dihydroxybiphenyl 1,2-Dioxygenase, domain 1"/>
    <property type="match status" value="1"/>
</dbReference>
<name>A0A0M2V2Z4_9BACT</name>
<comment type="caution">
    <text evidence="2">The sequence shown here is derived from an EMBL/GenBank/DDBJ whole genome shotgun (WGS) entry which is preliminary data.</text>
</comment>
<dbReference type="InterPro" id="IPR037523">
    <property type="entry name" value="VOC_core"/>
</dbReference>